<name>A0A0K9Q330_ZOSMR</name>
<dbReference type="InterPro" id="IPR011598">
    <property type="entry name" value="bHLH_dom"/>
</dbReference>
<feature type="compositionally biased region" description="Polar residues" evidence="7">
    <location>
        <begin position="7"/>
        <end position="18"/>
    </location>
</feature>
<comment type="caution">
    <text evidence="9">The sequence shown here is derived from an EMBL/GenBank/DDBJ whole genome shotgun (WGS) entry which is preliminary data.</text>
</comment>
<dbReference type="GO" id="GO:0000981">
    <property type="term" value="F:DNA-binding transcription factor activity, RNA polymerase II-specific"/>
    <property type="evidence" value="ECO:0000318"/>
    <property type="project" value="GO_Central"/>
</dbReference>
<dbReference type="PROSITE" id="PS50888">
    <property type="entry name" value="BHLH"/>
    <property type="match status" value="1"/>
</dbReference>
<dbReference type="AlphaFoldDB" id="A0A0K9Q330"/>
<feature type="compositionally biased region" description="Polar residues" evidence="7">
    <location>
        <begin position="208"/>
        <end position="220"/>
    </location>
</feature>
<feature type="region of interest" description="Disordered" evidence="7">
    <location>
        <begin position="122"/>
        <end position="144"/>
    </location>
</feature>
<evidence type="ECO:0000259" key="8">
    <source>
        <dbReference type="PROSITE" id="PS50888"/>
    </source>
</evidence>
<reference evidence="10" key="1">
    <citation type="journal article" date="2016" name="Nature">
        <title>The genome of the seagrass Zostera marina reveals angiosperm adaptation to the sea.</title>
        <authorList>
            <person name="Olsen J.L."/>
            <person name="Rouze P."/>
            <person name="Verhelst B."/>
            <person name="Lin Y.-C."/>
            <person name="Bayer T."/>
            <person name="Collen J."/>
            <person name="Dattolo E."/>
            <person name="De Paoli E."/>
            <person name="Dittami S."/>
            <person name="Maumus F."/>
            <person name="Michel G."/>
            <person name="Kersting A."/>
            <person name="Lauritano C."/>
            <person name="Lohaus R."/>
            <person name="Toepel M."/>
            <person name="Tonon T."/>
            <person name="Vanneste K."/>
            <person name="Amirebrahimi M."/>
            <person name="Brakel J."/>
            <person name="Bostroem C."/>
            <person name="Chovatia M."/>
            <person name="Grimwood J."/>
            <person name="Jenkins J.W."/>
            <person name="Jueterbock A."/>
            <person name="Mraz A."/>
            <person name="Stam W.T."/>
            <person name="Tice H."/>
            <person name="Bornberg-Bauer E."/>
            <person name="Green P.J."/>
            <person name="Pearson G.A."/>
            <person name="Procaccini G."/>
            <person name="Duarte C.M."/>
            <person name="Schmutz J."/>
            <person name="Reusch T.B.H."/>
            <person name="Van de Peer Y."/>
        </authorList>
    </citation>
    <scope>NUCLEOTIDE SEQUENCE [LARGE SCALE GENOMIC DNA]</scope>
    <source>
        <strain evidence="10">cv. Finnish</strain>
    </source>
</reference>
<sequence length="369" mass="41300">MYGSKDLNLSFTVSSGSDNQDKEESNLFPRQNQNHHRMSSELVEYPPHPAHRSAVPETESMFARFMADKPPLEQRRSQLLMPLKATRSERELEHSSSNLRMLFQSPQQLQTLHSESPYSVTAAEVEEEEGEEEETRRGVGVGASSNLVQQRSTPAGFFSPLNVDSVSSGFNMIRGLEEEHDGGGESSSGRLKGQLSFSSRQGSDKGDGTNNVSTTASGSGRCNYIPGYPVSSWEDSVFLSDNLSGGKRPQWHPSDQSAGLEMRDHRVSDLSSSESNPVMERYLEFQDAVPCKIRAKRGCATHPRSIAERVRRTKISERMRKLQELVPNMDKQMNTSDMLDLAVEHIKDLQKTIKTLSDDRGRCRCEQKT</sequence>
<evidence type="ECO:0000256" key="1">
    <source>
        <dbReference type="ARBA" id="ARBA00004123"/>
    </source>
</evidence>
<dbReference type="SMART" id="SM00353">
    <property type="entry name" value="HLH"/>
    <property type="match status" value="1"/>
</dbReference>
<evidence type="ECO:0000256" key="7">
    <source>
        <dbReference type="SAM" id="MobiDB-lite"/>
    </source>
</evidence>
<feature type="region of interest" description="Disordered" evidence="7">
    <location>
        <begin position="1"/>
        <end position="55"/>
    </location>
</feature>
<evidence type="ECO:0000256" key="5">
    <source>
        <dbReference type="ARBA" id="ARBA00023163"/>
    </source>
</evidence>
<dbReference type="GO" id="GO:0000978">
    <property type="term" value="F:RNA polymerase II cis-regulatory region sequence-specific DNA binding"/>
    <property type="evidence" value="ECO:0000318"/>
    <property type="project" value="GO_Central"/>
</dbReference>
<dbReference type="OMA" id="NCEPAAG"/>
<dbReference type="InterPro" id="IPR045843">
    <property type="entry name" value="IND-like"/>
</dbReference>
<feature type="region of interest" description="Disordered" evidence="7">
    <location>
        <begin position="176"/>
        <end position="221"/>
    </location>
</feature>
<evidence type="ECO:0000313" key="9">
    <source>
        <dbReference type="EMBL" id="KMZ74912.1"/>
    </source>
</evidence>
<evidence type="ECO:0000256" key="6">
    <source>
        <dbReference type="ARBA" id="ARBA00023242"/>
    </source>
</evidence>
<dbReference type="GO" id="GO:0046983">
    <property type="term" value="F:protein dimerization activity"/>
    <property type="evidence" value="ECO:0007669"/>
    <property type="project" value="InterPro"/>
</dbReference>
<keyword evidence="4 9" id="KW-0238">DNA-binding</keyword>
<evidence type="ECO:0000256" key="3">
    <source>
        <dbReference type="ARBA" id="ARBA00023015"/>
    </source>
</evidence>
<feature type="compositionally biased region" description="Acidic residues" evidence="7">
    <location>
        <begin position="124"/>
        <end position="133"/>
    </location>
</feature>
<evidence type="ECO:0000313" key="10">
    <source>
        <dbReference type="Proteomes" id="UP000036987"/>
    </source>
</evidence>
<proteinExistence type="inferred from homology"/>
<comment type="subcellular location">
    <subcellularLocation>
        <location evidence="1">Nucleus</location>
    </subcellularLocation>
</comment>
<protein>
    <submittedName>
        <fullName evidence="9">Basic helix-loop-helix (BHLH) DNA-binding superfamily</fullName>
    </submittedName>
</protein>
<dbReference type="OrthoDB" id="2019494at2759"/>
<dbReference type="EMBL" id="LFYR01000223">
    <property type="protein sequence ID" value="KMZ74912.1"/>
    <property type="molecule type" value="Genomic_DNA"/>
</dbReference>
<dbReference type="PANTHER" id="PTHR16223:SF125">
    <property type="entry name" value="OS08G0506700 PROTEIN"/>
    <property type="match status" value="1"/>
</dbReference>
<keyword evidence="3" id="KW-0805">Transcription regulation</keyword>
<dbReference type="FunFam" id="4.10.280.10:FF:000021">
    <property type="entry name" value="Transcription factor bHLH130 family"/>
    <property type="match status" value="1"/>
</dbReference>
<comment type="similarity">
    <text evidence="2">Belongs to the bHLH protein family.</text>
</comment>
<keyword evidence="6" id="KW-0539">Nucleus</keyword>
<dbReference type="SUPFAM" id="SSF47459">
    <property type="entry name" value="HLH, helix-loop-helix DNA-binding domain"/>
    <property type="match status" value="1"/>
</dbReference>
<dbReference type="GO" id="GO:0005634">
    <property type="term" value="C:nucleus"/>
    <property type="evidence" value="ECO:0000318"/>
    <property type="project" value="GO_Central"/>
</dbReference>
<evidence type="ECO:0000256" key="4">
    <source>
        <dbReference type="ARBA" id="ARBA00023125"/>
    </source>
</evidence>
<keyword evidence="5" id="KW-0804">Transcription</keyword>
<keyword evidence="10" id="KW-1185">Reference proteome</keyword>
<dbReference type="CDD" id="cd11393">
    <property type="entry name" value="bHLH_AtbHLH_like"/>
    <property type="match status" value="1"/>
</dbReference>
<dbReference type="InterPro" id="IPR036638">
    <property type="entry name" value="HLH_DNA-bd_sf"/>
</dbReference>
<feature type="domain" description="BHLH" evidence="8">
    <location>
        <begin position="299"/>
        <end position="349"/>
    </location>
</feature>
<accession>A0A0K9Q330</accession>
<dbReference type="InterPro" id="IPR045239">
    <property type="entry name" value="bHLH95_bHLH"/>
</dbReference>
<dbReference type="Proteomes" id="UP000036987">
    <property type="component" value="Unassembled WGS sequence"/>
</dbReference>
<dbReference type="PANTHER" id="PTHR16223">
    <property type="entry name" value="TRANSCRIPTION FACTOR BHLH83-RELATED"/>
    <property type="match status" value="1"/>
</dbReference>
<dbReference type="GO" id="GO:0006357">
    <property type="term" value="P:regulation of transcription by RNA polymerase II"/>
    <property type="evidence" value="ECO:0000318"/>
    <property type="project" value="GO_Central"/>
</dbReference>
<dbReference type="Gene3D" id="4.10.280.10">
    <property type="entry name" value="Helix-loop-helix DNA-binding domain"/>
    <property type="match status" value="1"/>
</dbReference>
<dbReference type="Pfam" id="PF00010">
    <property type="entry name" value="HLH"/>
    <property type="match status" value="1"/>
</dbReference>
<gene>
    <name evidence="9" type="ORF">ZOSMA_120G00020</name>
</gene>
<evidence type="ECO:0000256" key="2">
    <source>
        <dbReference type="ARBA" id="ARBA00005510"/>
    </source>
</evidence>
<organism evidence="9 10">
    <name type="scientific">Zostera marina</name>
    <name type="common">Eelgrass</name>
    <dbReference type="NCBI Taxonomy" id="29655"/>
    <lineage>
        <taxon>Eukaryota</taxon>
        <taxon>Viridiplantae</taxon>
        <taxon>Streptophyta</taxon>
        <taxon>Embryophyta</taxon>
        <taxon>Tracheophyta</taxon>
        <taxon>Spermatophyta</taxon>
        <taxon>Magnoliopsida</taxon>
        <taxon>Liliopsida</taxon>
        <taxon>Zosteraceae</taxon>
        <taxon>Zostera</taxon>
    </lineage>
</organism>